<dbReference type="VEuPathDB" id="FungiDB:Bcin15g05130"/>
<feature type="region of interest" description="Disordered" evidence="3">
    <location>
        <begin position="92"/>
        <end position="123"/>
    </location>
</feature>
<dbReference type="SMART" id="SM00906">
    <property type="entry name" value="Fungal_trans"/>
    <property type="match status" value="1"/>
</dbReference>
<reference evidence="5 6" key="2">
    <citation type="journal article" date="2012" name="Eukaryot. Cell">
        <title>Genome update of Botrytis cinerea strains B05.10 and T4.</title>
        <authorList>
            <person name="Staats M."/>
            <person name="van Kan J.A."/>
        </authorList>
    </citation>
    <scope>NUCLEOTIDE SEQUENCE [LARGE SCALE GENOMIC DNA]</scope>
    <source>
        <strain evidence="5 6">B05.10</strain>
    </source>
</reference>
<dbReference type="SUPFAM" id="SSF57701">
    <property type="entry name" value="Zn2/Cys6 DNA-binding domain"/>
    <property type="match status" value="1"/>
</dbReference>
<dbReference type="EMBL" id="CP009819">
    <property type="protein sequence ID" value="ATZ58041.1"/>
    <property type="molecule type" value="Genomic_DNA"/>
</dbReference>
<dbReference type="Pfam" id="PF00172">
    <property type="entry name" value="Zn_clus"/>
    <property type="match status" value="1"/>
</dbReference>
<dbReference type="GeneID" id="5426141"/>
<evidence type="ECO:0000313" key="6">
    <source>
        <dbReference type="Proteomes" id="UP000001798"/>
    </source>
</evidence>
<evidence type="ECO:0000256" key="3">
    <source>
        <dbReference type="SAM" id="MobiDB-lite"/>
    </source>
</evidence>
<evidence type="ECO:0000259" key="4">
    <source>
        <dbReference type="PROSITE" id="PS50048"/>
    </source>
</evidence>
<dbReference type="PANTHER" id="PTHR43374">
    <property type="entry name" value="FLAVIN PRENYLTRANSFERASE"/>
    <property type="match status" value="1"/>
</dbReference>
<dbReference type="CDD" id="cd12148">
    <property type="entry name" value="fungal_TF_MHR"/>
    <property type="match status" value="1"/>
</dbReference>
<dbReference type="PROSITE" id="PS50048">
    <property type="entry name" value="ZN2_CY6_FUNGAL_2"/>
    <property type="match status" value="1"/>
</dbReference>
<evidence type="ECO:0000313" key="5">
    <source>
        <dbReference type="EMBL" id="ATZ58041.1"/>
    </source>
</evidence>
<dbReference type="OrthoDB" id="1747771at2759"/>
<dbReference type="GO" id="GO:0006351">
    <property type="term" value="P:DNA-templated transcription"/>
    <property type="evidence" value="ECO:0007669"/>
    <property type="project" value="InterPro"/>
</dbReference>
<accession>A0A384K5J5</accession>
<dbReference type="PROSITE" id="PS00463">
    <property type="entry name" value="ZN2_CY6_FUNGAL_1"/>
    <property type="match status" value="1"/>
</dbReference>
<dbReference type="KEGG" id="bfu:BCIN_15g05130"/>
<dbReference type="Pfam" id="PF04082">
    <property type="entry name" value="Fungal_trans"/>
    <property type="match status" value="1"/>
</dbReference>
<dbReference type="InterPro" id="IPR036864">
    <property type="entry name" value="Zn2-C6_fun-type_DNA-bd_sf"/>
</dbReference>
<dbReference type="InterPro" id="IPR004507">
    <property type="entry name" value="UbiX-like"/>
</dbReference>
<dbReference type="InterPro" id="IPR007219">
    <property type="entry name" value="XnlR_reg_dom"/>
</dbReference>
<dbReference type="SMART" id="SM00066">
    <property type="entry name" value="GAL4"/>
    <property type="match status" value="1"/>
</dbReference>
<dbReference type="CDD" id="cd00067">
    <property type="entry name" value="GAL4"/>
    <property type="match status" value="1"/>
</dbReference>
<keyword evidence="2" id="KW-0539">Nucleus</keyword>
<dbReference type="Proteomes" id="UP000001798">
    <property type="component" value="Chromosome 15"/>
</dbReference>
<organism evidence="5 6">
    <name type="scientific">Botryotinia fuckeliana (strain B05.10)</name>
    <name type="common">Noble rot fungus</name>
    <name type="synonym">Botrytis cinerea</name>
    <dbReference type="NCBI Taxonomy" id="332648"/>
    <lineage>
        <taxon>Eukaryota</taxon>
        <taxon>Fungi</taxon>
        <taxon>Dikarya</taxon>
        <taxon>Ascomycota</taxon>
        <taxon>Pezizomycotina</taxon>
        <taxon>Leotiomycetes</taxon>
        <taxon>Helotiales</taxon>
        <taxon>Sclerotiniaceae</taxon>
        <taxon>Botrytis</taxon>
    </lineage>
</organism>
<dbReference type="Gene3D" id="4.10.240.10">
    <property type="entry name" value="Zn(2)-C6 fungal-type DNA-binding domain"/>
    <property type="match status" value="1"/>
</dbReference>
<protein>
    <recommendedName>
        <fullName evidence="4">Zn(2)-C6 fungal-type domain-containing protein</fullName>
    </recommendedName>
</protein>
<dbReference type="GO" id="GO:0000981">
    <property type="term" value="F:DNA-binding transcription factor activity, RNA polymerase II-specific"/>
    <property type="evidence" value="ECO:0007669"/>
    <property type="project" value="InterPro"/>
</dbReference>
<feature type="domain" description="Zn(2)-C6 fungal-type" evidence="4">
    <location>
        <begin position="53"/>
        <end position="84"/>
    </location>
</feature>
<dbReference type="InterPro" id="IPR001138">
    <property type="entry name" value="Zn2Cys6_DnaBD"/>
</dbReference>
<dbReference type="AlphaFoldDB" id="A0A384K5J5"/>
<name>A0A384K5J5_BOTFB</name>
<dbReference type="GO" id="GO:0016831">
    <property type="term" value="F:carboxy-lyase activity"/>
    <property type="evidence" value="ECO:0007669"/>
    <property type="project" value="TreeGrafter"/>
</dbReference>
<dbReference type="PANTHER" id="PTHR43374:SF1">
    <property type="entry name" value="FLAVIN PRENYLTRANSFERASE PAD1, MITOCHONDRIAL"/>
    <property type="match status" value="1"/>
</dbReference>
<dbReference type="RefSeq" id="XP_024553517.1">
    <property type="nucleotide sequence ID" value="XM_024697698.1"/>
</dbReference>
<keyword evidence="6" id="KW-1185">Reference proteome</keyword>
<evidence type="ECO:0000256" key="1">
    <source>
        <dbReference type="ARBA" id="ARBA00022723"/>
    </source>
</evidence>
<reference evidence="5 6" key="3">
    <citation type="journal article" date="2017" name="Mol. Plant Pathol.">
        <title>A gapless genome sequence of the fungus Botrytis cinerea.</title>
        <authorList>
            <person name="Van Kan J.A."/>
            <person name="Stassen J.H."/>
            <person name="Mosbach A."/>
            <person name="Van Der Lee T.A."/>
            <person name="Faino L."/>
            <person name="Farmer A.D."/>
            <person name="Papasotiriou D.G."/>
            <person name="Zhou S."/>
            <person name="Seidl M.F."/>
            <person name="Cottam E."/>
            <person name="Edel D."/>
            <person name="Hahn M."/>
            <person name="Schwartz D.C."/>
            <person name="Dietrich R.A."/>
            <person name="Widdison S."/>
            <person name="Scalliet G."/>
        </authorList>
    </citation>
    <scope>NUCLEOTIDE SEQUENCE [LARGE SCALE GENOMIC DNA]</scope>
    <source>
        <strain evidence="5 6">B05.10</strain>
    </source>
</reference>
<reference evidence="5 6" key="1">
    <citation type="journal article" date="2011" name="PLoS Genet.">
        <title>Genomic analysis of the necrotrophic fungal pathogens Sclerotinia sclerotiorum and Botrytis cinerea.</title>
        <authorList>
            <person name="Amselem J."/>
            <person name="Cuomo C.A."/>
            <person name="van Kan J.A."/>
            <person name="Viaud M."/>
            <person name="Benito E.P."/>
            <person name="Couloux A."/>
            <person name="Coutinho P.M."/>
            <person name="de Vries R.P."/>
            <person name="Dyer P.S."/>
            <person name="Fillinger S."/>
            <person name="Fournier E."/>
            <person name="Gout L."/>
            <person name="Hahn M."/>
            <person name="Kohn L."/>
            <person name="Lapalu N."/>
            <person name="Plummer K.M."/>
            <person name="Pradier J.M."/>
            <person name="Quevillon E."/>
            <person name="Sharon A."/>
            <person name="Simon A."/>
            <person name="ten Have A."/>
            <person name="Tudzynski B."/>
            <person name="Tudzynski P."/>
            <person name="Wincker P."/>
            <person name="Andrew M."/>
            <person name="Anthouard V."/>
            <person name="Beever R.E."/>
            <person name="Beffa R."/>
            <person name="Benoit I."/>
            <person name="Bouzid O."/>
            <person name="Brault B."/>
            <person name="Chen Z."/>
            <person name="Choquer M."/>
            <person name="Collemare J."/>
            <person name="Cotton P."/>
            <person name="Danchin E.G."/>
            <person name="Da Silva C."/>
            <person name="Gautier A."/>
            <person name="Giraud C."/>
            <person name="Giraud T."/>
            <person name="Gonzalez C."/>
            <person name="Grossetete S."/>
            <person name="Guldener U."/>
            <person name="Henrissat B."/>
            <person name="Howlett B.J."/>
            <person name="Kodira C."/>
            <person name="Kretschmer M."/>
            <person name="Lappartient A."/>
            <person name="Leroch M."/>
            <person name="Levis C."/>
            <person name="Mauceli E."/>
            <person name="Neuveglise C."/>
            <person name="Oeser B."/>
            <person name="Pearson M."/>
            <person name="Poulain J."/>
            <person name="Poussereau N."/>
            <person name="Quesneville H."/>
            <person name="Rascle C."/>
            <person name="Schumacher J."/>
            <person name="Segurens B."/>
            <person name="Sexton A."/>
            <person name="Silva E."/>
            <person name="Sirven C."/>
            <person name="Soanes D.M."/>
            <person name="Talbot N.J."/>
            <person name="Templeton M."/>
            <person name="Yandava C."/>
            <person name="Yarden O."/>
            <person name="Zeng Q."/>
            <person name="Rollins J.A."/>
            <person name="Lebrun M.H."/>
            <person name="Dickman M."/>
        </authorList>
    </citation>
    <scope>NUCLEOTIDE SEQUENCE [LARGE SCALE GENOMIC DNA]</scope>
    <source>
        <strain evidence="5 6">B05.10</strain>
    </source>
</reference>
<proteinExistence type="predicted"/>
<gene>
    <name evidence="5" type="ORF">BCIN_15g05130</name>
</gene>
<dbReference type="GO" id="GO:0003677">
    <property type="term" value="F:DNA binding"/>
    <property type="evidence" value="ECO:0007669"/>
    <property type="project" value="InterPro"/>
</dbReference>
<feature type="region of interest" description="Disordered" evidence="3">
    <location>
        <begin position="655"/>
        <end position="687"/>
    </location>
</feature>
<keyword evidence="1" id="KW-0479">Metal-binding</keyword>
<sequence>MNQCCASCISAFHSISLKYKIVYVLIMEDSYSRTEEETRRLLRQRKKPRTRTSCYPCRTRKVKCDKASPCENCAIRGYPELCKYADESGPSITPSGTSIQRQGASQSGDQHPQTARPQLQQDVNTQRNTEFGTPLTHSSSNFLPDLTTDPNVVAYSADLVDIRHLEPENGVETEDVPRQAEDRRPFLGMNSVPNFLRDQAHSGQSPQNTTTEVIDSAVMPLLGLSSARSKSTYPFFQPPGSIPNEANGDIRQALPSNIEVFRLFECHRLHSHPFTPIIPDLAEFELCLCSYLEGRVPQDGESNFVEKTLLDTSNWRSIAWLASLYAVLASGLRFSEHTSSQIQEKTQLYLRYSFQCLRMANFLVRPSLLCIETMLILGHVLQNDTKPETAWMLLGTTARMAQSLGIHTQKHDASSSSRKLWLAVVWQDSLLSLCFDRIPVTRPITAAEDLRDSLSYAEAMHFLCDRTLRSSSLWASSESPDLAVILEDVSSIEKIRSKSIGLNGRPHQFNIAQRCETSILSLHISFVTAWLCRPVLRSHDPTTRTSTHSQLIEKCYQNLVECVRAFVKLHSMSVVTSRSWSIMHNGLSSALLLGLLGGTARDPEVRDLQGKILEIFSEDQDGTTGSYPETNSELSPPHARAIVALKRLYTEHERNTTQTVGHVTPESGNTGGIPNVATGARETPCPEQERNMNIDDIATLQPAWYQGQMSDSPLGTFDSIIWDPNEIEGSLPMNCDYNISSFEPWM</sequence>
<dbReference type="GO" id="GO:0008270">
    <property type="term" value="F:zinc ion binding"/>
    <property type="evidence" value="ECO:0007669"/>
    <property type="project" value="InterPro"/>
</dbReference>
<evidence type="ECO:0000256" key="2">
    <source>
        <dbReference type="ARBA" id="ARBA00023242"/>
    </source>
</evidence>